<dbReference type="Gene3D" id="3.20.20.140">
    <property type="entry name" value="Metal-dependent hydrolases"/>
    <property type="match status" value="1"/>
</dbReference>
<dbReference type="PANTHER" id="PTHR46124:SF2">
    <property type="entry name" value="D-AMINOACYL-TRNA DEACYLASE"/>
    <property type="match status" value="1"/>
</dbReference>
<dbReference type="Proteomes" id="UP000663499">
    <property type="component" value="Chromosome"/>
</dbReference>
<dbReference type="InterPro" id="IPR032466">
    <property type="entry name" value="Metal_Hydrolase"/>
</dbReference>
<evidence type="ECO:0000256" key="1">
    <source>
        <dbReference type="PIRSR" id="PIRSR005902-1"/>
    </source>
</evidence>
<dbReference type="CDD" id="cd01310">
    <property type="entry name" value="TatD_DNAse"/>
    <property type="match status" value="1"/>
</dbReference>
<dbReference type="KEGG" id="alka:J0B03_01785"/>
<dbReference type="InterPro" id="IPR001130">
    <property type="entry name" value="TatD-like"/>
</dbReference>
<dbReference type="PIRSF" id="PIRSF005902">
    <property type="entry name" value="DNase_TatD"/>
    <property type="match status" value="1"/>
</dbReference>
<dbReference type="AlphaFoldDB" id="A0A974XFP1"/>
<feature type="binding site" evidence="1">
    <location>
        <position position="86"/>
    </location>
    <ligand>
        <name>a divalent metal cation</name>
        <dbReference type="ChEBI" id="CHEBI:60240"/>
        <label>1</label>
    </ligand>
</feature>
<dbReference type="Pfam" id="PF01026">
    <property type="entry name" value="TatD_DNase"/>
    <property type="match status" value="1"/>
</dbReference>
<feature type="binding site" evidence="1">
    <location>
        <position position="8"/>
    </location>
    <ligand>
        <name>a divalent metal cation</name>
        <dbReference type="ChEBI" id="CHEBI:60240"/>
        <label>1</label>
    </ligand>
</feature>
<dbReference type="EMBL" id="CP071444">
    <property type="protein sequence ID" value="QSX08841.1"/>
    <property type="molecule type" value="Genomic_DNA"/>
</dbReference>
<evidence type="ECO:0000313" key="3">
    <source>
        <dbReference type="Proteomes" id="UP000663499"/>
    </source>
</evidence>
<reference evidence="2" key="1">
    <citation type="submission" date="2021-03" db="EMBL/GenBank/DDBJ databases">
        <title>Alkalibacter marinus sp. nov., isolated from tidal flat sediment.</title>
        <authorList>
            <person name="Namirimu T."/>
            <person name="Yang J.-A."/>
            <person name="Yang S.-H."/>
            <person name="Kim Y.-J."/>
            <person name="Kwon K.K."/>
        </authorList>
    </citation>
    <scope>NUCLEOTIDE SEQUENCE</scope>
    <source>
        <strain evidence="2">ES005</strain>
    </source>
</reference>
<dbReference type="PANTHER" id="PTHR46124">
    <property type="entry name" value="D-AMINOACYL-TRNA DEACYLASE"/>
    <property type="match status" value="1"/>
</dbReference>
<evidence type="ECO:0000313" key="2">
    <source>
        <dbReference type="EMBL" id="QSX08841.1"/>
    </source>
</evidence>
<dbReference type="SUPFAM" id="SSF51556">
    <property type="entry name" value="Metallo-dependent hydrolases"/>
    <property type="match status" value="1"/>
</dbReference>
<keyword evidence="2" id="KW-0378">Hydrolase</keyword>
<sequence length="245" mass="28165">MFVDFHNHLHSYKDRLDEALCFIRKEGILTLDCTIHPEDYAFSRSIGRKSPYVISGFGIHPWEAHRFHENLEELEPMMKEAAFIGEIGLDFHWVTDKATYPAQRAVCDFMIRRSREMGKMCNLHTKGAETEVLALLKKYDHPKAVVHWYSGSRHVFDRLKDFGCCFTIGIDVHTSQQTKEMVEQLPLERILTETDGMETRQWLDGTPGFPEDIIHVVEAVAGIKGIPKEQVVETVYNTTLSLLKG</sequence>
<organism evidence="2 3">
    <name type="scientific">Alkalibacter rhizosphaerae</name>
    <dbReference type="NCBI Taxonomy" id="2815577"/>
    <lineage>
        <taxon>Bacteria</taxon>
        <taxon>Bacillati</taxon>
        <taxon>Bacillota</taxon>
        <taxon>Clostridia</taxon>
        <taxon>Eubacteriales</taxon>
        <taxon>Eubacteriaceae</taxon>
        <taxon>Alkalibacter</taxon>
    </lineage>
</organism>
<feature type="binding site" evidence="1">
    <location>
        <position position="195"/>
    </location>
    <ligand>
        <name>a divalent metal cation</name>
        <dbReference type="ChEBI" id="CHEBI:60240"/>
        <label>1</label>
    </ligand>
</feature>
<proteinExistence type="predicted"/>
<name>A0A974XFP1_9FIRM</name>
<feature type="binding site" evidence="1">
    <location>
        <position position="147"/>
    </location>
    <ligand>
        <name>a divalent metal cation</name>
        <dbReference type="ChEBI" id="CHEBI:60240"/>
        <label>2</label>
    </ligand>
</feature>
<keyword evidence="3" id="KW-1185">Reference proteome</keyword>
<dbReference type="RefSeq" id="WP_207300182.1">
    <property type="nucleotide sequence ID" value="NZ_CP071444.1"/>
</dbReference>
<dbReference type="GO" id="GO:0046872">
    <property type="term" value="F:metal ion binding"/>
    <property type="evidence" value="ECO:0007669"/>
    <property type="project" value="UniProtKB-KW"/>
</dbReference>
<feature type="binding site" evidence="1">
    <location>
        <position position="6"/>
    </location>
    <ligand>
        <name>a divalent metal cation</name>
        <dbReference type="ChEBI" id="CHEBI:60240"/>
        <label>1</label>
    </ligand>
</feature>
<gene>
    <name evidence="2" type="ORF">J0B03_01785</name>
</gene>
<accession>A0A974XFP1</accession>
<protein>
    <submittedName>
        <fullName evidence="2">TatD family hydrolase</fullName>
    </submittedName>
</protein>
<dbReference type="GO" id="GO:0016788">
    <property type="term" value="F:hydrolase activity, acting on ester bonds"/>
    <property type="evidence" value="ECO:0007669"/>
    <property type="project" value="InterPro"/>
</dbReference>
<feature type="binding site" evidence="1">
    <location>
        <position position="124"/>
    </location>
    <ligand>
        <name>a divalent metal cation</name>
        <dbReference type="ChEBI" id="CHEBI:60240"/>
        <label>2</label>
    </ligand>
</feature>
<keyword evidence="1" id="KW-0479">Metal-binding</keyword>